<evidence type="ECO:0000256" key="8">
    <source>
        <dbReference type="ARBA" id="ARBA00048968"/>
    </source>
</evidence>
<dbReference type="Proteomes" id="UP000603545">
    <property type="component" value="Unassembled WGS sequence"/>
</dbReference>
<organism evidence="11 12">
    <name type="scientific">Candidatus Desulfaltia bathyphila</name>
    <dbReference type="NCBI Taxonomy" id="2841697"/>
    <lineage>
        <taxon>Bacteria</taxon>
        <taxon>Pseudomonadati</taxon>
        <taxon>Thermodesulfobacteriota</taxon>
        <taxon>Desulfobacteria</taxon>
        <taxon>Desulfobacterales</taxon>
        <taxon>Desulfobacterales incertae sedis</taxon>
        <taxon>Candidatus Desulfaltia</taxon>
    </lineage>
</organism>
<keyword evidence="5" id="KW-0378">Hydrolase</keyword>
<dbReference type="Gene3D" id="3.60.140.10">
    <property type="entry name" value="CNF1/YfiH-like putative cysteine hydrolases"/>
    <property type="match status" value="1"/>
</dbReference>
<keyword evidence="6" id="KW-0862">Zinc</keyword>
<name>A0A8J6T6P8_9BACT</name>
<dbReference type="CDD" id="cd16833">
    <property type="entry name" value="YfiH"/>
    <property type="match status" value="1"/>
</dbReference>
<evidence type="ECO:0000256" key="9">
    <source>
        <dbReference type="ARBA" id="ARBA00049893"/>
    </source>
</evidence>
<evidence type="ECO:0000256" key="6">
    <source>
        <dbReference type="ARBA" id="ARBA00022833"/>
    </source>
</evidence>
<evidence type="ECO:0000256" key="5">
    <source>
        <dbReference type="ARBA" id="ARBA00022801"/>
    </source>
</evidence>
<proteinExistence type="inferred from homology"/>
<keyword evidence="4" id="KW-0479">Metal-binding</keyword>
<gene>
    <name evidence="11" type="primary">pgeF</name>
    <name evidence="11" type="ORF">H8E80_02155</name>
</gene>
<evidence type="ECO:0000256" key="1">
    <source>
        <dbReference type="ARBA" id="ARBA00000553"/>
    </source>
</evidence>
<dbReference type="GO" id="GO:0005507">
    <property type="term" value="F:copper ion binding"/>
    <property type="evidence" value="ECO:0007669"/>
    <property type="project" value="TreeGrafter"/>
</dbReference>
<dbReference type="InterPro" id="IPR038371">
    <property type="entry name" value="Cu_polyphenol_OxRdtase_sf"/>
</dbReference>
<protein>
    <recommendedName>
        <fullName evidence="10">Purine nucleoside phosphorylase</fullName>
    </recommendedName>
</protein>
<comment type="catalytic activity">
    <reaction evidence="8">
        <text>adenosine + phosphate = alpha-D-ribose 1-phosphate + adenine</text>
        <dbReference type="Rhea" id="RHEA:27642"/>
        <dbReference type="ChEBI" id="CHEBI:16335"/>
        <dbReference type="ChEBI" id="CHEBI:16708"/>
        <dbReference type="ChEBI" id="CHEBI:43474"/>
        <dbReference type="ChEBI" id="CHEBI:57720"/>
        <dbReference type="EC" id="2.4.2.1"/>
    </reaction>
    <physiologicalReaction direction="left-to-right" evidence="8">
        <dbReference type="Rhea" id="RHEA:27643"/>
    </physiologicalReaction>
</comment>
<dbReference type="PANTHER" id="PTHR30616:SF2">
    <property type="entry name" value="PURINE NUCLEOSIDE PHOSPHORYLASE LACC1"/>
    <property type="match status" value="1"/>
</dbReference>
<dbReference type="AlphaFoldDB" id="A0A8J6T6P8"/>
<comment type="similarity">
    <text evidence="2 10">Belongs to the purine nucleoside phosphorylase YfiH/LACC1 family.</text>
</comment>
<evidence type="ECO:0000256" key="10">
    <source>
        <dbReference type="RuleBase" id="RU361274"/>
    </source>
</evidence>
<comment type="catalytic activity">
    <reaction evidence="7">
        <text>adenosine + H2O + H(+) = inosine + NH4(+)</text>
        <dbReference type="Rhea" id="RHEA:24408"/>
        <dbReference type="ChEBI" id="CHEBI:15377"/>
        <dbReference type="ChEBI" id="CHEBI:15378"/>
        <dbReference type="ChEBI" id="CHEBI:16335"/>
        <dbReference type="ChEBI" id="CHEBI:17596"/>
        <dbReference type="ChEBI" id="CHEBI:28938"/>
        <dbReference type="EC" id="3.5.4.4"/>
    </reaction>
    <physiologicalReaction direction="left-to-right" evidence="7">
        <dbReference type="Rhea" id="RHEA:24409"/>
    </physiologicalReaction>
</comment>
<comment type="catalytic activity">
    <reaction evidence="9">
        <text>S-methyl-5'-thioadenosine + phosphate = 5-(methylsulfanyl)-alpha-D-ribose 1-phosphate + adenine</text>
        <dbReference type="Rhea" id="RHEA:11852"/>
        <dbReference type="ChEBI" id="CHEBI:16708"/>
        <dbReference type="ChEBI" id="CHEBI:17509"/>
        <dbReference type="ChEBI" id="CHEBI:43474"/>
        <dbReference type="ChEBI" id="CHEBI:58533"/>
        <dbReference type="EC" id="2.4.2.28"/>
    </reaction>
    <physiologicalReaction direction="left-to-right" evidence="9">
        <dbReference type="Rhea" id="RHEA:11853"/>
    </physiologicalReaction>
</comment>
<dbReference type="SUPFAM" id="SSF64438">
    <property type="entry name" value="CNF1/YfiH-like putative cysteine hydrolases"/>
    <property type="match status" value="1"/>
</dbReference>
<sequence length="263" mass="29021">MILKEKNGILFFQFPNLAEFSDIRHGIFTKNCGHSKNPYQSLNVSLSAGDNDSDVKENRQIVSKCIKGNELVFANQVHETNVLILSKNNAPLVEEAFDKPGVGDAMVADIPGKFLTVQVADCQAVLMYDPYRRVVANVHCGWRGSINNIIGKTIKIMADIFGCNASHIIAGISPSLGPCCAEFINYKTEIPDRLWKYKDRSNHFDFWSLSLDQLCNAGVLIENICLSQICTKCNTDLFFSFRGQGTTGRTAAVIGLIYASGKS</sequence>
<reference evidence="11 12" key="1">
    <citation type="submission" date="2020-08" db="EMBL/GenBank/DDBJ databases">
        <title>Bridging the membrane lipid divide: bacteria of the FCB group superphylum have the potential to synthesize archaeal ether lipids.</title>
        <authorList>
            <person name="Villanueva L."/>
            <person name="Von Meijenfeldt F.A.B."/>
            <person name="Westbye A.B."/>
            <person name="Yadav S."/>
            <person name="Hopmans E.C."/>
            <person name="Dutilh B.E."/>
            <person name="Sinninghe Damste J.S."/>
        </authorList>
    </citation>
    <scope>NUCLEOTIDE SEQUENCE [LARGE SCALE GENOMIC DNA]</scope>
    <source>
        <strain evidence="11">NIOZ-UU82</strain>
    </source>
</reference>
<evidence type="ECO:0000313" key="11">
    <source>
        <dbReference type="EMBL" id="MBC8198839.1"/>
    </source>
</evidence>
<keyword evidence="3" id="KW-0808">Transferase</keyword>
<dbReference type="InterPro" id="IPR011324">
    <property type="entry name" value="Cytotoxic_necrot_fac-like_cat"/>
</dbReference>
<dbReference type="EMBL" id="JACNLL010000025">
    <property type="protein sequence ID" value="MBC8198839.1"/>
    <property type="molecule type" value="Genomic_DNA"/>
</dbReference>
<accession>A0A8J6T6P8</accession>
<evidence type="ECO:0000256" key="7">
    <source>
        <dbReference type="ARBA" id="ARBA00047989"/>
    </source>
</evidence>
<evidence type="ECO:0000256" key="4">
    <source>
        <dbReference type="ARBA" id="ARBA00022723"/>
    </source>
</evidence>
<dbReference type="GO" id="GO:0017061">
    <property type="term" value="F:S-methyl-5-thioadenosine phosphorylase activity"/>
    <property type="evidence" value="ECO:0007669"/>
    <property type="project" value="UniProtKB-EC"/>
</dbReference>
<evidence type="ECO:0000256" key="2">
    <source>
        <dbReference type="ARBA" id="ARBA00007353"/>
    </source>
</evidence>
<comment type="catalytic activity">
    <reaction evidence="1">
        <text>inosine + phosphate = alpha-D-ribose 1-phosphate + hypoxanthine</text>
        <dbReference type="Rhea" id="RHEA:27646"/>
        <dbReference type="ChEBI" id="CHEBI:17368"/>
        <dbReference type="ChEBI" id="CHEBI:17596"/>
        <dbReference type="ChEBI" id="CHEBI:43474"/>
        <dbReference type="ChEBI" id="CHEBI:57720"/>
        <dbReference type="EC" id="2.4.2.1"/>
    </reaction>
    <physiologicalReaction direction="left-to-right" evidence="1">
        <dbReference type="Rhea" id="RHEA:27647"/>
    </physiologicalReaction>
</comment>
<evidence type="ECO:0000256" key="3">
    <source>
        <dbReference type="ARBA" id="ARBA00022679"/>
    </source>
</evidence>
<dbReference type="GO" id="GO:0016787">
    <property type="term" value="F:hydrolase activity"/>
    <property type="evidence" value="ECO:0007669"/>
    <property type="project" value="UniProtKB-KW"/>
</dbReference>
<comment type="caution">
    <text evidence="11">The sequence shown here is derived from an EMBL/GenBank/DDBJ whole genome shotgun (WGS) entry which is preliminary data.</text>
</comment>
<dbReference type="InterPro" id="IPR003730">
    <property type="entry name" value="Cu_polyphenol_OxRdtase"/>
</dbReference>
<dbReference type="NCBIfam" id="TIGR00726">
    <property type="entry name" value="peptidoglycan editing factor PgeF"/>
    <property type="match status" value="1"/>
</dbReference>
<evidence type="ECO:0000313" key="12">
    <source>
        <dbReference type="Proteomes" id="UP000603545"/>
    </source>
</evidence>
<dbReference type="Pfam" id="PF02578">
    <property type="entry name" value="Cu-oxidase_4"/>
    <property type="match status" value="1"/>
</dbReference>
<dbReference type="PANTHER" id="PTHR30616">
    <property type="entry name" value="UNCHARACTERIZED PROTEIN YFIH"/>
    <property type="match status" value="1"/>
</dbReference>